<dbReference type="Proteomes" id="UP001497516">
    <property type="component" value="Chromosome 6"/>
</dbReference>
<gene>
    <name evidence="1" type="ORF">LTRI10_LOCUS36776</name>
</gene>
<evidence type="ECO:0000313" key="2">
    <source>
        <dbReference type="Proteomes" id="UP001497516"/>
    </source>
</evidence>
<sequence length="82" mass="8596">MISLLATSKVSANLFFRSCVSLKLDPRPFPSTSSMVSSSTKELVSINTTFSLVTSLLHLTKVALVLMAVAEVGGPLLVAVDG</sequence>
<dbReference type="EMBL" id="OZ034819">
    <property type="protein sequence ID" value="CAL1396405.1"/>
    <property type="molecule type" value="Genomic_DNA"/>
</dbReference>
<name>A0AAV2FDQ8_9ROSI</name>
<reference evidence="1 2" key="1">
    <citation type="submission" date="2024-04" db="EMBL/GenBank/DDBJ databases">
        <authorList>
            <person name="Fracassetti M."/>
        </authorList>
    </citation>
    <scope>NUCLEOTIDE SEQUENCE [LARGE SCALE GENOMIC DNA]</scope>
</reference>
<proteinExistence type="predicted"/>
<protein>
    <submittedName>
        <fullName evidence="1">Uncharacterized protein</fullName>
    </submittedName>
</protein>
<accession>A0AAV2FDQ8</accession>
<dbReference type="AlphaFoldDB" id="A0AAV2FDQ8"/>
<keyword evidence="2" id="KW-1185">Reference proteome</keyword>
<organism evidence="1 2">
    <name type="scientific">Linum trigynum</name>
    <dbReference type="NCBI Taxonomy" id="586398"/>
    <lineage>
        <taxon>Eukaryota</taxon>
        <taxon>Viridiplantae</taxon>
        <taxon>Streptophyta</taxon>
        <taxon>Embryophyta</taxon>
        <taxon>Tracheophyta</taxon>
        <taxon>Spermatophyta</taxon>
        <taxon>Magnoliopsida</taxon>
        <taxon>eudicotyledons</taxon>
        <taxon>Gunneridae</taxon>
        <taxon>Pentapetalae</taxon>
        <taxon>rosids</taxon>
        <taxon>fabids</taxon>
        <taxon>Malpighiales</taxon>
        <taxon>Linaceae</taxon>
        <taxon>Linum</taxon>
    </lineage>
</organism>
<evidence type="ECO:0000313" key="1">
    <source>
        <dbReference type="EMBL" id="CAL1396405.1"/>
    </source>
</evidence>